<dbReference type="InterPro" id="IPR027417">
    <property type="entry name" value="P-loop_NTPase"/>
</dbReference>
<keyword evidence="3" id="KW-0762">Sugar transport</keyword>
<dbReference type="CDD" id="cd03215">
    <property type="entry name" value="ABC_Carb_Monos_II"/>
    <property type="match status" value="1"/>
</dbReference>
<keyword evidence="6 10" id="KW-0067">ATP-binding</keyword>
<protein>
    <submittedName>
        <fullName evidence="10">Sugar ABC transporter ATP-binding protein</fullName>
    </submittedName>
</protein>
<evidence type="ECO:0000256" key="5">
    <source>
        <dbReference type="ARBA" id="ARBA00022741"/>
    </source>
</evidence>
<dbReference type="InterPro" id="IPR003439">
    <property type="entry name" value="ABC_transporter-like_ATP-bd"/>
</dbReference>
<evidence type="ECO:0000256" key="3">
    <source>
        <dbReference type="ARBA" id="ARBA00022597"/>
    </source>
</evidence>
<dbReference type="Gene3D" id="3.40.50.300">
    <property type="entry name" value="P-loop containing nucleotide triphosphate hydrolases"/>
    <property type="match status" value="2"/>
</dbReference>
<evidence type="ECO:0000256" key="7">
    <source>
        <dbReference type="ARBA" id="ARBA00022967"/>
    </source>
</evidence>
<comment type="caution">
    <text evidence="10">The sequence shown here is derived from an EMBL/GenBank/DDBJ whole genome shotgun (WGS) entry which is preliminary data.</text>
</comment>
<evidence type="ECO:0000313" key="11">
    <source>
        <dbReference type="Proteomes" id="UP001431429"/>
    </source>
</evidence>
<dbReference type="PANTHER" id="PTHR43790:SF3">
    <property type="entry name" value="D-ALLOSE IMPORT ATP-BINDING PROTEIN ALSA-RELATED"/>
    <property type="match status" value="1"/>
</dbReference>
<dbReference type="InterPro" id="IPR003593">
    <property type="entry name" value="AAA+_ATPase"/>
</dbReference>
<organism evidence="10 11">
    <name type="scientific">Streptomyces albipurpureus</name>
    <dbReference type="NCBI Taxonomy" id="2897419"/>
    <lineage>
        <taxon>Bacteria</taxon>
        <taxon>Bacillati</taxon>
        <taxon>Actinomycetota</taxon>
        <taxon>Actinomycetes</taxon>
        <taxon>Kitasatosporales</taxon>
        <taxon>Streptomycetaceae</taxon>
        <taxon>Streptomyces</taxon>
    </lineage>
</organism>
<feature type="domain" description="ABC transporter" evidence="9">
    <location>
        <begin position="9"/>
        <end position="244"/>
    </location>
</feature>
<name>A0ABT0V066_9ACTN</name>
<dbReference type="Proteomes" id="UP001431429">
    <property type="component" value="Unassembled WGS sequence"/>
</dbReference>
<sequence>MSAHTSLRLQVEGVSKRYGAVQALSEVGLEVRPGEVMALLGENGAGKSTVVKVLSGLVRPDSGTVHMDGRPVDLSTSGASQAAGIAVVQQEYSTVGALSVAENLLLGQRGARLWWNRGFLTRNADHLLERVGLGHLDSRTPVEELSVAEMQLLEIARVLARSATLMILDEPTAALSQAEAGRVLSTVRSLAEQGTSIMYITHRLEEVFAVSDRVTIFRNGRSSAPEETATLDTAQIVRRMLGRELGDMFPEPGPVDDKAPVRLAITGLTAPGVEAPVDLSVQRGQIIGLTGQLGSGGSALLKALAGFLPALSGRVELEGEPVEFASRRGGIAAGVAYCSPDRKRDGIFDGLSIEKNLSSPWLDRVSRFGILSRRDERTAAARSASSFALDTRRLGSSVGTLSGGNQQKVAVGKWLGCDPRVLLVDEPTRGVDVGARAEIYKQLRSLADDGMAVVVCSSDTNEIFGLCDVIGTFHRGVLTSLAPKEHWTEETLVREVMHSGNAQSETSSEVGSP</sequence>
<keyword evidence="11" id="KW-1185">Reference proteome</keyword>
<evidence type="ECO:0000313" key="10">
    <source>
        <dbReference type="EMBL" id="MCM2394125.1"/>
    </source>
</evidence>
<accession>A0ABT0V066</accession>
<keyword evidence="5" id="KW-0547">Nucleotide-binding</keyword>
<keyword evidence="8" id="KW-0472">Membrane</keyword>
<dbReference type="GO" id="GO:0005524">
    <property type="term" value="F:ATP binding"/>
    <property type="evidence" value="ECO:0007669"/>
    <property type="project" value="UniProtKB-KW"/>
</dbReference>
<dbReference type="SMART" id="SM00382">
    <property type="entry name" value="AAA"/>
    <property type="match status" value="2"/>
</dbReference>
<evidence type="ECO:0000259" key="9">
    <source>
        <dbReference type="PROSITE" id="PS50893"/>
    </source>
</evidence>
<evidence type="ECO:0000256" key="2">
    <source>
        <dbReference type="ARBA" id="ARBA00022475"/>
    </source>
</evidence>
<dbReference type="SUPFAM" id="SSF52540">
    <property type="entry name" value="P-loop containing nucleoside triphosphate hydrolases"/>
    <property type="match status" value="2"/>
</dbReference>
<evidence type="ECO:0000256" key="6">
    <source>
        <dbReference type="ARBA" id="ARBA00022840"/>
    </source>
</evidence>
<dbReference type="InterPro" id="IPR017871">
    <property type="entry name" value="ABC_transporter-like_CS"/>
</dbReference>
<feature type="domain" description="ABC transporter" evidence="9">
    <location>
        <begin position="255"/>
        <end position="500"/>
    </location>
</feature>
<keyword evidence="2" id="KW-1003">Cell membrane</keyword>
<dbReference type="PROSITE" id="PS00211">
    <property type="entry name" value="ABC_TRANSPORTER_1"/>
    <property type="match status" value="1"/>
</dbReference>
<gene>
    <name evidence="10" type="ORF">NBG84_38650</name>
</gene>
<reference evidence="10" key="1">
    <citation type="submission" date="2022-06" db="EMBL/GenBank/DDBJ databases">
        <title>Genome public.</title>
        <authorList>
            <person name="Sun Q."/>
        </authorList>
    </citation>
    <scope>NUCLEOTIDE SEQUENCE</scope>
    <source>
        <strain evidence="10">CWNU-1</strain>
    </source>
</reference>
<proteinExistence type="predicted"/>
<dbReference type="InterPro" id="IPR050107">
    <property type="entry name" value="ABC_carbohydrate_import_ATPase"/>
</dbReference>
<dbReference type="EMBL" id="JAMQAW010000099">
    <property type="protein sequence ID" value="MCM2394125.1"/>
    <property type="molecule type" value="Genomic_DNA"/>
</dbReference>
<evidence type="ECO:0000256" key="1">
    <source>
        <dbReference type="ARBA" id="ARBA00022448"/>
    </source>
</evidence>
<dbReference type="Pfam" id="PF00005">
    <property type="entry name" value="ABC_tran"/>
    <property type="match status" value="2"/>
</dbReference>
<dbReference type="RefSeq" id="WP_250924405.1">
    <property type="nucleotide sequence ID" value="NZ_JAMQAW010000099.1"/>
</dbReference>
<keyword evidence="7" id="KW-1278">Translocase</keyword>
<dbReference type="PANTHER" id="PTHR43790">
    <property type="entry name" value="CARBOHYDRATE TRANSPORT ATP-BINDING PROTEIN MG119-RELATED"/>
    <property type="match status" value="1"/>
</dbReference>
<keyword evidence="1" id="KW-0813">Transport</keyword>
<evidence type="ECO:0000256" key="8">
    <source>
        <dbReference type="ARBA" id="ARBA00023136"/>
    </source>
</evidence>
<dbReference type="PROSITE" id="PS50893">
    <property type="entry name" value="ABC_TRANSPORTER_2"/>
    <property type="match status" value="2"/>
</dbReference>
<keyword evidence="4" id="KW-0677">Repeat</keyword>
<evidence type="ECO:0000256" key="4">
    <source>
        <dbReference type="ARBA" id="ARBA00022737"/>
    </source>
</evidence>
<dbReference type="CDD" id="cd03216">
    <property type="entry name" value="ABC_Carb_Monos_I"/>
    <property type="match status" value="1"/>
</dbReference>